<reference evidence="1" key="1">
    <citation type="submission" date="2021-05" db="EMBL/GenBank/DDBJ databases">
        <authorList>
            <person name="Alioto T."/>
            <person name="Alioto T."/>
            <person name="Gomez Garrido J."/>
        </authorList>
    </citation>
    <scope>NUCLEOTIDE SEQUENCE</scope>
</reference>
<name>A0A8D8WZ75_9HEMI</name>
<organism evidence="1">
    <name type="scientific">Cacopsylla melanoneura</name>
    <dbReference type="NCBI Taxonomy" id="428564"/>
    <lineage>
        <taxon>Eukaryota</taxon>
        <taxon>Metazoa</taxon>
        <taxon>Ecdysozoa</taxon>
        <taxon>Arthropoda</taxon>
        <taxon>Hexapoda</taxon>
        <taxon>Insecta</taxon>
        <taxon>Pterygota</taxon>
        <taxon>Neoptera</taxon>
        <taxon>Paraneoptera</taxon>
        <taxon>Hemiptera</taxon>
        <taxon>Sternorrhyncha</taxon>
        <taxon>Psylloidea</taxon>
        <taxon>Psyllidae</taxon>
        <taxon>Psyllinae</taxon>
        <taxon>Cacopsylla</taxon>
    </lineage>
</organism>
<dbReference type="AlphaFoldDB" id="A0A8D8WZ75"/>
<sequence>MNYYQNCLVKKSNINLIVKKKSNIVRLDVVISADYDLFFYVDYSKNILSRLDVICLFPNPNSYIYLFLQSGDWLTIPRNGESLVINLSPFSLSPVHAFIF</sequence>
<proteinExistence type="predicted"/>
<dbReference type="EMBL" id="HBUF01240177">
    <property type="protein sequence ID" value="CAG6676578.1"/>
    <property type="molecule type" value="Transcribed_RNA"/>
</dbReference>
<accession>A0A8D8WZ75</accession>
<evidence type="ECO:0000313" key="1">
    <source>
        <dbReference type="EMBL" id="CAG6676578.1"/>
    </source>
</evidence>
<protein>
    <submittedName>
        <fullName evidence="1">Uncharacterized protein</fullName>
    </submittedName>
</protein>